<protein>
    <submittedName>
        <fullName evidence="2">Uncharacterized protein</fullName>
    </submittedName>
</protein>
<dbReference type="Proteomes" id="UP001202328">
    <property type="component" value="Unassembled WGS sequence"/>
</dbReference>
<comment type="caution">
    <text evidence="2">The sequence shown here is derived from an EMBL/GenBank/DDBJ whole genome shotgun (WGS) entry which is preliminary data.</text>
</comment>
<dbReference type="AlphaFoldDB" id="A0AAD4XCG2"/>
<evidence type="ECO:0000256" key="1">
    <source>
        <dbReference type="SAM" id="MobiDB-lite"/>
    </source>
</evidence>
<dbReference type="EMBL" id="JAJJMB010011222">
    <property type="protein sequence ID" value="KAI3903435.1"/>
    <property type="molecule type" value="Genomic_DNA"/>
</dbReference>
<sequence>MAALPESELETLLPRLKAKPVRTASDVDVVSRSNTGTEETPPPTGSGGDFYLTSGSVYMKAVLLSSPMKKLLLEQGRPYLLIGTMPSVLDTVRVMNHSGKTQIAPCKDERRAIFKFYTERPRSLISVRKGSNVRKGAKHIL</sequence>
<proteinExistence type="predicted"/>
<accession>A0AAD4XCG2</accession>
<reference evidence="2" key="1">
    <citation type="submission" date="2022-04" db="EMBL/GenBank/DDBJ databases">
        <title>A functionally conserved STORR gene fusion in Papaver species that diverged 16.8 million years ago.</title>
        <authorList>
            <person name="Catania T."/>
        </authorList>
    </citation>
    <scope>NUCLEOTIDE SEQUENCE</scope>
    <source>
        <strain evidence="2">S-188037</strain>
    </source>
</reference>
<name>A0AAD4XCG2_9MAGN</name>
<evidence type="ECO:0000313" key="2">
    <source>
        <dbReference type="EMBL" id="KAI3903435.1"/>
    </source>
</evidence>
<gene>
    <name evidence="2" type="ORF">MKW98_032089</name>
</gene>
<keyword evidence="3" id="KW-1185">Reference proteome</keyword>
<organism evidence="2 3">
    <name type="scientific">Papaver atlanticum</name>
    <dbReference type="NCBI Taxonomy" id="357466"/>
    <lineage>
        <taxon>Eukaryota</taxon>
        <taxon>Viridiplantae</taxon>
        <taxon>Streptophyta</taxon>
        <taxon>Embryophyta</taxon>
        <taxon>Tracheophyta</taxon>
        <taxon>Spermatophyta</taxon>
        <taxon>Magnoliopsida</taxon>
        <taxon>Ranunculales</taxon>
        <taxon>Papaveraceae</taxon>
        <taxon>Papaveroideae</taxon>
        <taxon>Papaver</taxon>
    </lineage>
</organism>
<evidence type="ECO:0000313" key="3">
    <source>
        <dbReference type="Proteomes" id="UP001202328"/>
    </source>
</evidence>
<feature type="region of interest" description="Disordered" evidence="1">
    <location>
        <begin position="24"/>
        <end position="48"/>
    </location>
</feature>